<dbReference type="Gene3D" id="3.40.50.300">
    <property type="entry name" value="P-loop containing nucleotide triphosphate hydrolases"/>
    <property type="match status" value="1"/>
</dbReference>
<evidence type="ECO:0000313" key="3">
    <source>
        <dbReference type="Proteomes" id="UP000292136"/>
    </source>
</evidence>
<organism evidence="2 3">
    <name type="scientific">Azospira oryzae</name>
    <dbReference type="NCBI Taxonomy" id="146939"/>
    <lineage>
        <taxon>Bacteria</taxon>
        <taxon>Pseudomonadati</taxon>
        <taxon>Pseudomonadota</taxon>
        <taxon>Betaproteobacteria</taxon>
        <taxon>Rhodocyclales</taxon>
        <taxon>Rhodocyclaceae</taxon>
        <taxon>Azospira</taxon>
    </lineage>
</organism>
<reference evidence="2 3" key="1">
    <citation type="submission" date="2019-02" db="EMBL/GenBank/DDBJ databases">
        <title>Genomic Encyclopedia of Type Strains, Phase IV (KMG-IV): sequencing the most valuable type-strain genomes for metagenomic binning, comparative biology and taxonomic classification.</title>
        <authorList>
            <person name="Goeker M."/>
        </authorList>
    </citation>
    <scope>NUCLEOTIDE SEQUENCE [LARGE SCALE GENOMIC DNA]</scope>
    <source>
        <strain evidence="2 3">DSM 21223</strain>
    </source>
</reference>
<accession>A0ABY0ILF4</accession>
<name>A0ABY0ILF4_9RHOO</name>
<dbReference type="PANTHER" id="PTHR35894">
    <property type="entry name" value="GENERAL SECRETION PATHWAY PROTEIN A-RELATED"/>
    <property type="match status" value="1"/>
</dbReference>
<evidence type="ECO:0000259" key="1">
    <source>
        <dbReference type="Pfam" id="PF13401"/>
    </source>
</evidence>
<feature type="domain" description="ORC1/DEAH AAA+ ATPase" evidence="1">
    <location>
        <begin position="42"/>
        <end position="171"/>
    </location>
</feature>
<dbReference type="PANTHER" id="PTHR35894:SF7">
    <property type="entry name" value="GENERAL SECRETION PATHWAY PROTEIN A-RELATED"/>
    <property type="match status" value="1"/>
</dbReference>
<dbReference type="Proteomes" id="UP000292136">
    <property type="component" value="Unassembled WGS sequence"/>
</dbReference>
<comment type="caution">
    <text evidence="2">The sequence shown here is derived from an EMBL/GenBank/DDBJ whole genome shotgun (WGS) entry which is preliminary data.</text>
</comment>
<protein>
    <submittedName>
        <fullName evidence="2">MSHA biogenesis protein MshM</fullName>
    </submittedName>
</protein>
<keyword evidence="3" id="KW-1185">Reference proteome</keyword>
<sequence>MYLKHFGLVEYPFGITPDTSFVYATTGHQEALNTLLVALRAGEGFVKITGEVGTGKTLLCRRLLQNLGDKFVTAYLPNPNLEPRTLYLALAEELRLKVAPDIDQYHLLKSLNKRLLDIAREGKSTVVCIDEAQAMPLESLEALRLLSNLETEKRKLLQWVILGQPELDKKLGMPEIRQLRQRIAFHYRLPGLGRREVAAYVAHRLRVAGYRGEELFSSGAIKGLHRASRGTPRLINILAHKALLAVFGEGHFQVRGKHIKAAARDTEGTRSLRLWW</sequence>
<evidence type="ECO:0000313" key="2">
    <source>
        <dbReference type="EMBL" id="RZT76011.1"/>
    </source>
</evidence>
<dbReference type="Pfam" id="PF13401">
    <property type="entry name" value="AAA_22"/>
    <property type="match status" value="1"/>
</dbReference>
<dbReference type="SUPFAM" id="SSF52540">
    <property type="entry name" value="P-loop containing nucleoside triphosphate hydrolases"/>
    <property type="match status" value="1"/>
</dbReference>
<gene>
    <name evidence="2" type="ORF">EV678_1879</name>
</gene>
<dbReference type="EMBL" id="SHKM01000002">
    <property type="protein sequence ID" value="RZT76011.1"/>
    <property type="molecule type" value="Genomic_DNA"/>
</dbReference>
<dbReference type="InterPro" id="IPR052026">
    <property type="entry name" value="ExeA_AAA_ATPase_DNA-bind"/>
</dbReference>
<proteinExistence type="predicted"/>
<dbReference type="InterPro" id="IPR027417">
    <property type="entry name" value="P-loop_NTPase"/>
</dbReference>
<dbReference type="InterPro" id="IPR049945">
    <property type="entry name" value="AAA_22"/>
</dbReference>